<keyword evidence="2" id="KW-1185">Reference proteome</keyword>
<accession>I7ADL2</accession>
<dbReference type="GeneID" id="20520940"/>
<dbReference type="AlphaFoldDB" id="I7ADL2"/>
<evidence type="ECO:0000313" key="2">
    <source>
        <dbReference type="Proteomes" id="UP000010094"/>
    </source>
</evidence>
<dbReference type="Proteomes" id="UP000010094">
    <property type="component" value="Chromosome III"/>
</dbReference>
<name>I7ADL2_ENCRO</name>
<dbReference type="OrthoDB" id="2194086at2759"/>
<gene>
    <name evidence="1" type="ordered locus">EROM_030290</name>
</gene>
<dbReference type="EMBL" id="CP003520">
    <property type="protein sequence ID" value="AFN82650.1"/>
    <property type="molecule type" value="Genomic_DNA"/>
</dbReference>
<proteinExistence type="predicted"/>
<reference evidence="1 2" key="1">
    <citation type="journal article" date="2012" name="Proc. Natl. Acad. Sci. U.S.A.">
        <title>Gain and loss of multiple functionally related, horizontally transferred genes in the reduced genomes of two microsporidian parasites.</title>
        <authorList>
            <person name="Pombert J.-F."/>
            <person name="Selman M."/>
            <person name="Burki F."/>
            <person name="Bardell F.T."/>
            <person name="Farinelli L."/>
            <person name="Solter L.F."/>
            <person name="Whitman D.W."/>
            <person name="Weiss L.M."/>
            <person name="Corradi N."/>
            <person name="Keeling P.J."/>
        </authorList>
    </citation>
    <scope>NUCLEOTIDE SEQUENCE [LARGE SCALE GENOMIC DNA]</scope>
    <source>
        <strain evidence="1 2">SJ-2008</strain>
    </source>
</reference>
<dbReference type="KEGG" id="ero:EROM_030290"/>
<protein>
    <submittedName>
        <fullName evidence="1">Uncharacterized protein</fullName>
    </submittedName>
</protein>
<dbReference type="VEuPathDB" id="MicrosporidiaDB:EROM_030290"/>
<evidence type="ECO:0000313" key="1">
    <source>
        <dbReference type="EMBL" id="AFN82650.1"/>
    </source>
</evidence>
<dbReference type="RefSeq" id="XP_009264147.1">
    <property type="nucleotide sequence ID" value="XM_009265872.1"/>
</dbReference>
<dbReference type="HOGENOM" id="CLU_771675_0_0_1"/>
<sequence length="359" mass="42117">MPMAAEGIKASFLGQEVFVTVDDTRVRIKRDPSTVAIQNSENDLVIRDIPLIEIRSLHVKNNEGFFLKLKLSEETIVLRFKTLHSRDIIKSIILSFMKTDQDITKKILESDPAMRVLFNNLKQWVSPSKFWSINRDKMKQMVAIVRQQPSKEMEIDEKSFISSLDPVLLNIFEQMNCSINQFYNLLRQSYFCDPKNEKNSLDRMVSSAVRSHEVKQDFASRINTHSVLALKPIEDVKIDPSTKEGKKVEFLPIYPFEEEKTERPRRRFVFEKKPLRCEVELEITPMVEKKVFEKKDLAWIRDLSKIVYKSMKEKDGEFLKEVAGITKRFLDGMEKKYGKGCDVYLRRILPTYFIEKKDE</sequence>
<organism evidence="1 2">
    <name type="scientific">Encephalitozoon romaleae (strain SJ-2008)</name>
    <name type="common">Microsporidian parasite</name>
    <dbReference type="NCBI Taxonomy" id="1178016"/>
    <lineage>
        <taxon>Eukaryota</taxon>
        <taxon>Fungi</taxon>
        <taxon>Fungi incertae sedis</taxon>
        <taxon>Microsporidia</taxon>
        <taxon>Unikaryonidae</taxon>
        <taxon>Encephalitozoon</taxon>
    </lineage>
</organism>